<gene>
    <name evidence="2" type="ORF">AMSG_12334</name>
</gene>
<dbReference type="RefSeq" id="XP_013753457.1">
    <property type="nucleotide sequence ID" value="XM_013898003.1"/>
</dbReference>
<dbReference type="STRING" id="461836.A0A0L0DRS3"/>
<protein>
    <recommendedName>
        <fullName evidence="1">Band 7 domain-containing protein</fullName>
    </recommendedName>
</protein>
<evidence type="ECO:0000259" key="1">
    <source>
        <dbReference type="Pfam" id="PF01145"/>
    </source>
</evidence>
<dbReference type="InterPro" id="IPR001107">
    <property type="entry name" value="Band_7"/>
</dbReference>
<sequence length="540" mass="59369">MTMKRIVLSSGCCCFVLFAIILTAVLLAKSHVELGPNLYGLRYGGYNNKVYSKIYNKNAKYWLSPEDEFITFPSTAVTIDHTSLECFTSDRVNLDLTLSFQYSIAKNSLVEMLFRYGEFSQLNGFIYILTRDSIRDVCALYTYDQFYTTRGTIETAMRNKVASDMEEFSGNLDVGALQLQNVHLPQALSDAIEEKEDAVQSVVNAENARAQVLIQADTDYKTALQDKEISLISAEADAQAAAITASQNAVLIKVQADQKAAAERAKLEERAAAFAFVASQLGLNGTDVIPALRYLVNTGGVGDLGAATAPTSLESTLEMIGFAAIPDDAECVLLSGGAPGADAVFDEVVRCALPDTSVCIHWSFAEHRREYAADPAGRVEIWDELAGAVGDARLQIAASGLGQRVPRKTSRALKFFRRNVFQVLWADAVYAVTWSDPKARYPIEVGGGTKWALQAYIDRFAPIGSEPADECQLYLYEVNSREWRRWRQVDQVWEAMADLPPSPLDTPGLRFAGIGTQTMPPHAVAAVYDLFRLTAPDLDH</sequence>
<dbReference type="SUPFAM" id="SSF117892">
    <property type="entry name" value="Band 7/SPFH domain"/>
    <property type="match status" value="1"/>
</dbReference>
<dbReference type="GeneID" id="25570248"/>
<accession>A0A0L0DRS3</accession>
<organism evidence="2 3">
    <name type="scientific">Thecamonas trahens ATCC 50062</name>
    <dbReference type="NCBI Taxonomy" id="461836"/>
    <lineage>
        <taxon>Eukaryota</taxon>
        <taxon>Apusozoa</taxon>
        <taxon>Apusomonadida</taxon>
        <taxon>Apusomonadidae</taxon>
        <taxon>Thecamonas</taxon>
    </lineage>
</organism>
<dbReference type="Proteomes" id="UP000054408">
    <property type="component" value="Unassembled WGS sequence"/>
</dbReference>
<evidence type="ECO:0000313" key="3">
    <source>
        <dbReference type="Proteomes" id="UP000054408"/>
    </source>
</evidence>
<dbReference type="eggNOG" id="ENOG502R68S">
    <property type="taxonomic scope" value="Eukaryota"/>
</dbReference>
<reference evidence="2 3" key="1">
    <citation type="submission" date="2010-05" db="EMBL/GenBank/DDBJ databases">
        <title>The Genome Sequence of Thecamonas trahens ATCC 50062.</title>
        <authorList>
            <consortium name="The Broad Institute Genome Sequencing Platform"/>
            <person name="Russ C."/>
            <person name="Cuomo C."/>
            <person name="Shea T."/>
            <person name="Young S.K."/>
            <person name="Zeng Q."/>
            <person name="Koehrsen M."/>
            <person name="Haas B."/>
            <person name="Borodovsky M."/>
            <person name="Guigo R."/>
            <person name="Alvarado L."/>
            <person name="Berlin A."/>
            <person name="Bochicchio J."/>
            <person name="Borenstein D."/>
            <person name="Chapman S."/>
            <person name="Chen Z."/>
            <person name="Freedman E."/>
            <person name="Gellesch M."/>
            <person name="Goldberg J."/>
            <person name="Griggs A."/>
            <person name="Gujja S."/>
            <person name="Heilman E."/>
            <person name="Heiman D."/>
            <person name="Hepburn T."/>
            <person name="Howarth C."/>
            <person name="Jen D."/>
            <person name="Larson L."/>
            <person name="Mehta T."/>
            <person name="Park D."/>
            <person name="Pearson M."/>
            <person name="Roberts A."/>
            <person name="Saif S."/>
            <person name="Shenoy N."/>
            <person name="Sisk P."/>
            <person name="Stolte C."/>
            <person name="Sykes S."/>
            <person name="Thomson T."/>
            <person name="Walk T."/>
            <person name="White J."/>
            <person name="Yandava C."/>
            <person name="Burger G."/>
            <person name="Gray M.W."/>
            <person name="Holland P.W.H."/>
            <person name="King N."/>
            <person name="Lang F.B.F."/>
            <person name="Roger A.J."/>
            <person name="Ruiz-Trillo I."/>
            <person name="Lander E."/>
            <person name="Nusbaum C."/>
        </authorList>
    </citation>
    <scope>NUCLEOTIDE SEQUENCE [LARGE SCALE GENOMIC DNA]</scope>
    <source>
        <strain evidence="2 3">ATCC 50062</strain>
    </source>
</reference>
<dbReference type="Gene3D" id="3.30.479.30">
    <property type="entry name" value="Band 7 domain"/>
    <property type="match status" value="1"/>
</dbReference>
<dbReference type="Pfam" id="PF01145">
    <property type="entry name" value="Band_7"/>
    <property type="match status" value="1"/>
</dbReference>
<keyword evidence="3" id="KW-1185">Reference proteome</keyword>
<proteinExistence type="predicted"/>
<dbReference type="EMBL" id="GL349493">
    <property type="protein sequence ID" value="KNC54995.1"/>
    <property type="molecule type" value="Genomic_DNA"/>
</dbReference>
<feature type="domain" description="Band 7" evidence="1">
    <location>
        <begin position="48"/>
        <end position="211"/>
    </location>
</feature>
<dbReference type="OrthoDB" id="5986675at2759"/>
<name>A0A0L0DRS3_THETB</name>
<dbReference type="InterPro" id="IPR036013">
    <property type="entry name" value="Band_7/SPFH_dom_sf"/>
</dbReference>
<dbReference type="AlphaFoldDB" id="A0A0L0DRS3"/>
<evidence type="ECO:0000313" key="2">
    <source>
        <dbReference type="EMBL" id="KNC54995.1"/>
    </source>
</evidence>